<sequence length="87" mass="9889">LYKTIKHPLLKHISGPNDNDNIIRHIFSNHEIRSESTAKKIAANIQNLFTPKVAADIDATQFEALNASTLHWFDLKKLAWQLLKSAL</sequence>
<organism evidence="1 2">
    <name type="scientific">Ambispora leptoticha</name>
    <dbReference type="NCBI Taxonomy" id="144679"/>
    <lineage>
        <taxon>Eukaryota</taxon>
        <taxon>Fungi</taxon>
        <taxon>Fungi incertae sedis</taxon>
        <taxon>Mucoromycota</taxon>
        <taxon>Glomeromycotina</taxon>
        <taxon>Glomeromycetes</taxon>
        <taxon>Archaeosporales</taxon>
        <taxon>Ambisporaceae</taxon>
        <taxon>Ambispora</taxon>
    </lineage>
</organism>
<dbReference type="Proteomes" id="UP000789508">
    <property type="component" value="Unassembled WGS sequence"/>
</dbReference>
<dbReference type="EMBL" id="CAJVPS010025020">
    <property type="protein sequence ID" value="CAG8717870.1"/>
    <property type="molecule type" value="Genomic_DNA"/>
</dbReference>
<comment type="caution">
    <text evidence="1">The sequence shown here is derived from an EMBL/GenBank/DDBJ whole genome shotgun (WGS) entry which is preliminary data.</text>
</comment>
<evidence type="ECO:0000313" key="2">
    <source>
        <dbReference type="Proteomes" id="UP000789508"/>
    </source>
</evidence>
<dbReference type="AlphaFoldDB" id="A0A9N9I3J1"/>
<evidence type="ECO:0000313" key="1">
    <source>
        <dbReference type="EMBL" id="CAG8717870.1"/>
    </source>
</evidence>
<name>A0A9N9I3J1_9GLOM</name>
<accession>A0A9N9I3J1</accession>
<reference evidence="1" key="1">
    <citation type="submission" date="2021-06" db="EMBL/GenBank/DDBJ databases">
        <authorList>
            <person name="Kallberg Y."/>
            <person name="Tangrot J."/>
            <person name="Rosling A."/>
        </authorList>
    </citation>
    <scope>NUCLEOTIDE SEQUENCE</scope>
    <source>
        <strain evidence="1">FL130A</strain>
    </source>
</reference>
<keyword evidence="2" id="KW-1185">Reference proteome</keyword>
<feature type="non-terminal residue" evidence="1">
    <location>
        <position position="1"/>
    </location>
</feature>
<protein>
    <submittedName>
        <fullName evidence="1">12698_t:CDS:1</fullName>
    </submittedName>
</protein>
<proteinExistence type="predicted"/>
<gene>
    <name evidence="1" type="ORF">ALEPTO_LOCUS12146</name>
</gene>